<sequence>MLPVVHVTGGPPSSRRRRRATFPLGTAASYVPGVTGDARDTGAGKIGGSTSTAKMMTMALTVLLVLVPAAYPDKISIGRQGHPPLKQTRRSPNAINSTTLPDKGDRTVPVAFPSCHALHTAEEFASRCQGPADSKAKSNFRASEKTKELVADELLHPASRNPSSSLLLIVIMARHQIAPAESTSQRGNAA</sequence>
<feature type="compositionally biased region" description="Polar residues" evidence="1">
    <location>
        <begin position="90"/>
        <end position="100"/>
    </location>
</feature>
<proteinExistence type="predicted"/>
<dbReference type="Proteomes" id="UP000008237">
    <property type="component" value="Unassembled WGS sequence"/>
</dbReference>
<organism evidence="3">
    <name type="scientific">Harpegnathos saltator</name>
    <name type="common">Jerdon's jumping ant</name>
    <dbReference type="NCBI Taxonomy" id="610380"/>
    <lineage>
        <taxon>Eukaryota</taxon>
        <taxon>Metazoa</taxon>
        <taxon>Ecdysozoa</taxon>
        <taxon>Arthropoda</taxon>
        <taxon>Hexapoda</taxon>
        <taxon>Insecta</taxon>
        <taxon>Pterygota</taxon>
        <taxon>Neoptera</taxon>
        <taxon>Endopterygota</taxon>
        <taxon>Hymenoptera</taxon>
        <taxon>Apocrita</taxon>
        <taxon>Aculeata</taxon>
        <taxon>Formicoidea</taxon>
        <taxon>Formicidae</taxon>
        <taxon>Ponerinae</taxon>
        <taxon>Ponerini</taxon>
        <taxon>Harpegnathos</taxon>
    </lineage>
</organism>
<dbReference type="InParanoid" id="E2BF30"/>
<reference evidence="2 3" key="1">
    <citation type="journal article" date="2010" name="Science">
        <title>Genomic comparison of the ants Camponotus floridanus and Harpegnathos saltator.</title>
        <authorList>
            <person name="Bonasio R."/>
            <person name="Zhang G."/>
            <person name="Ye C."/>
            <person name="Mutti N.S."/>
            <person name="Fang X."/>
            <person name="Qin N."/>
            <person name="Donahue G."/>
            <person name="Yang P."/>
            <person name="Li Q."/>
            <person name="Li C."/>
            <person name="Zhang P."/>
            <person name="Huang Z."/>
            <person name="Berger S.L."/>
            <person name="Reinberg D."/>
            <person name="Wang J."/>
            <person name="Liebig J."/>
        </authorList>
    </citation>
    <scope>NUCLEOTIDE SEQUENCE [LARGE SCALE GENOMIC DNA]</scope>
    <source>
        <strain evidence="2 3">R22 G/1</strain>
    </source>
</reference>
<evidence type="ECO:0000256" key="1">
    <source>
        <dbReference type="SAM" id="MobiDB-lite"/>
    </source>
</evidence>
<dbReference type="EMBL" id="GL447910">
    <property type="protein sequence ID" value="EFN85708.1"/>
    <property type="molecule type" value="Genomic_DNA"/>
</dbReference>
<protein>
    <submittedName>
        <fullName evidence="2">Uncharacterized protein</fullName>
    </submittedName>
</protein>
<evidence type="ECO:0000313" key="3">
    <source>
        <dbReference type="Proteomes" id="UP000008237"/>
    </source>
</evidence>
<name>E2BF30_HARSA</name>
<keyword evidence="3" id="KW-1185">Reference proteome</keyword>
<dbReference type="OrthoDB" id="5984008at2759"/>
<evidence type="ECO:0000313" key="2">
    <source>
        <dbReference type="EMBL" id="EFN85708.1"/>
    </source>
</evidence>
<accession>E2BF30</accession>
<gene>
    <name evidence="2" type="ORF">EAI_10521</name>
</gene>
<feature type="region of interest" description="Disordered" evidence="1">
    <location>
        <begin position="77"/>
        <end position="107"/>
    </location>
</feature>
<dbReference type="AlphaFoldDB" id="E2BF30"/>